<dbReference type="Gene3D" id="3.40.50.360">
    <property type="match status" value="1"/>
</dbReference>
<reference evidence="5 6" key="1">
    <citation type="submission" date="2018-01" db="EMBL/GenBank/DDBJ databases">
        <title>The whole genome sequencing and assembly of Paenibacillus chitinolyticus KCCM 41400 strain.</title>
        <authorList>
            <person name="Kim J.-Y."/>
            <person name="Park M.-K."/>
            <person name="Lee Y.-J."/>
            <person name="Yi H."/>
            <person name="Bahn Y.-S."/>
            <person name="Kim J.F."/>
            <person name="Lee D.-W."/>
        </authorList>
    </citation>
    <scope>NUCLEOTIDE SEQUENCE [LARGE SCALE GENOMIC DNA]</scope>
    <source>
        <strain evidence="5 6">KCCM 41400</strain>
    </source>
</reference>
<keyword evidence="7" id="KW-1185">Reference proteome</keyword>
<dbReference type="Pfam" id="PF03358">
    <property type="entry name" value="FMN_red"/>
    <property type="match status" value="1"/>
</dbReference>
<dbReference type="GeneID" id="95376171"/>
<dbReference type="EMBL" id="CP026520">
    <property type="protein sequence ID" value="QAV18962.1"/>
    <property type="molecule type" value="Genomic_DNA"/>
</dbReference>
<dbReference type="PANTHER" id="PTHR43278">
    <property type="entry name" value="NAD(P)H-DEPENDENT FMN-CONTAINING OXIDOREDUCTASE YWQN-RELATED"/>
    <property type="match status" value="1"/>
</dbReference>
<dbReference type="PANTHER" id="PTHR43278:SF4">
    <property type="entry name" value="NAD(P)H-DEPENDENT FMN-CONTAINING OXIDOREDUCTASE YWQN-RELATED"/>
    <property type="match status" value="1"/>
</dbReference>
<name>A0A410WXF3_9BACL</name>
<proteinExistence type="predicted"/>
<dbReference type="KEGG" id="pchi:PC41400_15255"/>
<dbReference type="InterPro" id="IPR005025">
    <property type="entry name" value="FMN_Rdtase-like_dom"/>
</dbReference>
<dbReference type="InterPro" id="IPR051796">
    <property type="entry name" value="ISF_SsuE-like"/>
</dbReference>
<evidence type="ECO:0000313" key="7">
    <source>
        <dbReference type="Proteomes" id="UP001527202"/>
    </source>
</evidence>
<dbReference type="InterPro" id="IPR029039">
    <property type="entry name" value="Flavoprotein-like_sf"/>
</dbReference>
<dbReference type="SUPFAM" id="SSF52218">
    <property type="entry name" value="Flavoproteins"/>
    <property type="match status" value="1"/>
</dbReference>
<keyword evidence="2" id="KW-0288">FMN</keyword>
<evidence type="ECO:0000313" key="5">
    <source>
        <dbReference type="EMBL" id="QAV18962.1"/>
    </source>
</evidence>
<organism evidence="5 6">
    <name type="scientific">Paenibacillus chitinolyticus</name>
    <dbReference type="NCBI Taxonomy" id="79263"/>
    <lineage>
        <taxon>Bacteria</taxon>
        <taxon>Bacillati</taxon>
        <taxon>Bacillota</taxon>
        <taxon>Bacilli</taxon>
        <taxon>Bacillales</taxon>
        <taxon>Paenibacillaceae</taxon>
        <taxon>Paenibacillus</taxon>
    </lineage>
</organism>
<sequence length="182" mass="20546">MSIAVIYGGTRPDGNTEQLTEEAVKGLTVDRIHLNTYTIRAIIDGRHAEEGFPEMNDDYKEVIDRVLAADVLIFATPVYWYSMSGIMKNFVDRWSQMMRDGDYPDFKKTMAAKKAYVIAVGGDLPEIKGLPMIQQFQYIFDFMGIRFEGYILGKGNKPGDVLQDAEGMFAAERLRNKLAALN</sequence>
<evidence type="ECO:0000256" key="1">
    <source>
        <dbReference type="ARBA" id="ARBA00022630"/>
    </source>
</evidence>
<dbReference type="GO" id="GO:0016491">
    <property type="term" value="F:oxidoreductase activity"/>
    <property type="evidence" value="ECO:0007669"/>
    <property type="project" value="InterPro"/>
</dbReference>
<evidence type="ECO:0000256" key="2">
    <source>
        <dbReference type="ARBA" id="ARBA00022643"/>
    </source>
</evidence>
<dbReference type="EMBL" id="JAMDMJ010000029">
    <property type="protein sequence ID" value="MCY9598424.1"/>
    <property type="molecule type" value="Genomic_DNA"/>
</dbReference>
<gene>
    <name evidence="4" type="ORF">M5X16_21990</name>
    <name evidence="5" type="ORF">PC41400_15255</name>
</gene>
<dbReference type="OrthoDB" id="9805976at2"/>
<feature type="domain" description="NADPH-dependent FMN reductase-like" evidence="3">
    <location>
        <begin position="1"/>
        <end position="123"/>
    </location>
</feature>
<evidence type="ECO:0000259" key="3">
    <source>
        <dbReference type="Pfam" id="PF03358"/>
    </source>
</evidence>
<reference evidence="4 7" key="2">
    <citation type="submission" date="2022-05" db="EMBL/GenBank/DDBJ databases">
        <title>Genome Sequencing of Bee-Associated Microbes.</title>
        <authorList>
            <person name="Dunlap C."/>
        </authorList>
    </citation>
    <scope>NUCLEOTIDE SEQUENCE [LARGE SCALE GENOMIC DNA]</scope>
    <source>
        <strain evidence="4 7">NRRL B-23120</strain>
    </source>
</reference>
<evidence type="ECO:0000313" key="6">
    <source>
        <dbReference type="Proteomes" id="UP000288943"/>
    </source>
</evidence>
<dbReference type="AlphaFoldDB" id="A0A410WXF3"/>
<accession>A0A410WXF3</accession>
<keyword evidence="1" id="KW-0285">Flavoprotein</keyword>
<dbReference type="Proteomes" id="UP001527202">
    <property type="component" value="Unassembled WGS sequence"/>
</dbReference>
<evidence type="ECO:0000313" key="4">
    <source>
        <dbReference type="EMBL" id="MCY9598424.1"/>
    </source>
</evidence>
<dbReference type="Proteomes" id="UP000288943">
    <property type="component" value="Chromosome"/>
</dbReference>
<dbReference type="RefSeq" id="WP_042225650.1">
    <property type="nucleotide sequence ID" value="NZ_CP026520.1"/>
</dbReference>
<protein>
    <submittedName>
        <fullName evidence="5">Flavodoxin family protein</fullName>
    </submittedName>
</protein>